<comment type="caution">
    <text evidence="1">The sequence shown here is derived from an EMBL/GenBank/DDBJ whole genome shotgun (WGS) entry which is preliminary data.</text>
</comment>
<keyword evidence="2" id="KW-1185">Reference proteome</keyword>
<dbReference type="InterPro" id="IPR005335">
    <property type="entry name" value="Terminase_ssu"/>
</dbReference>
<name>A0ABX3HV40_9BACL</name>
<dbReference type="PANTHER" id="PTHR41328:SF3">
    <property type="entry name" value="PBSX PHAGE TERMINASE SMALL SUBUNIT"/>
    <property type="match status" value="1"/>
</dbReference>
<accession>A0ABX3HV40</accession>
<dbReference type="InterPro" id="IPR052404">
    <property type="entry name" value="SPP1-like_terminase"/>
</dbReference>
<gene>
    <name evidence="1" type="ORF">BSK51_07860</name>
</gene>
<evidence type="ECO:0000313" key="2">
    <source>
        <dbReference type="Proteomes" id="UP000187313"/>
    </source>
</evidence>
<reference evidence="1 2" key="1">
    <citation type="submission" date="2016-10" db="EMBL/GenBank/DDBJ databases">
        <title>Paenibacillus species isolates.</title>
        <authorList>
            <person name="Beno S.M."/>
        </authorList>
    </citation>
    <scope>NUCLEOTIDE SEQUENCE [LARGE SCALE GENOMIC DNA]</scope>
    <source>
        <strain evidence="1 2">FSL R5-0923</strain>
    </source>
</reference>
<dbReference type="EMBL" id="MPTD01000004">
    <property type="protein sequence ID" value="OMD54092.1"/>
    <property type="molecule type" value="Genomic_DNA"/>
</dbReference>
<proteinExistence type="predicted"/>
<dbReference type="Pfam" id="PF03592">
    <property type="entry name" value="Terminase_2"/>
    <property type="match status" value="1"/>
</dbReference>
<organism evidence="1 2">
    <name type="scientific">Paenibacillus odorifer</name>
    <dbReference type="NCBI Taxonomy" id="189426"/>
    <lineage>
        <taxon>Bacteria</taxon>
        <taxon>Bacillati</taxon>
        <taxon>Bacillota</taxon>
        <taxon>Bacilli</taxon>
        <taxon>Bacillales</taxon>
        <taxon>Paenibacillaceae</taxon>
        <taxon>Paenibacillus</taxon>
    </lineage>
</organism>
<sequence>MENLRKPEIQAEITRLKDQMVGEIGLSVHRVIAEYLKIVFADTSDYVEFRSQEETVMSEYGPVLDNEGDPITRPVSYMCFKSSEEVDGTLVSEVKQGREGLRIKFYDKLKALDKLEKYLGYMDEETKLRVQKLQLEIKGMTPPDANDLPDAGFIEALKSQARGVWSDESEA</sequence>
<evidence type="ECO:0000313" key="1">
    <source>
        <dbReference type="EMBL" id="OMD54092.1"/>
    </source>
</evidence>
<dbReference type="RefSeq" id="WP_076298760.1">
    <property type="nucleotide sequence ID" value="NZ_MPTD01000004.1"/>
</dbReference>
<dbReference type="Proteomes" id="UP000187313">
    <property type="component" value="Unassembled WGS sequence"/>
</dbReference>
<dbReference type="PANTHER" id="PTHR41328">
    <property type="entry name" value="TERMINASE SMALL SUBUNIT-RELATED"/>
    <property type="match status" value="1"/>
</dbReference>
<protein>
    <submittedName>
        <fullName evidence="1">Uncharacterized protein</fullName>
    </submittedName>
</protein>